<evidence type="ECO:0000313" key="2">
    <source>
        <dbReference type="EMBL" id="JAH26232.1"/>
    </source>
</evidence>
<dbReference type="AlphaFoldDB" id="A0A0E9RBT4"/>
<sequence length="43" mass="5362">MILQFFPHCLKWIFFWFIDSLRKIYNVMCCCACKWHYVLIKGD</sequence>
<keyword evidence="1" id="KW-0732">Signal</keyword>
<name>A0A0E9RBT4_ANGAN</name>
<proteinExistence type="predicted"/>
<accession>A0A0E9RBT4</accession>
<feature type="chain" id="PRO_5005179232" evidence="1">
    <location>
        <begin position="21"/>
        <end position="43"/>
    </location>
</feature>
<organism evidence="2">
    <name type="scientific">Anguilla anguilla</name>
    <name type="common">European freshwater eel</name>
    <name type="synonym">Muraena anguilla</name>
    <dbReference type="NCBI Taxonomy" id="7936"/>
    <lineage>
        <taxon>Eukaryota</taxon>
        <taxon>Metazoa</taxon>
        <taxon>Chordata</taxon>
        <taxon>Craniata</taxon>
        <taxon>Vertebrata</taxon>
        <taxon>Euteleostomi</taxon>
        <taxon>Actinopterygii</taxon>
        <taxon>Neopterygii</taxon>
        <taxon>Teleostei</taxon>
        <taxon>Anguilliformes</taxon>
        <taxon>Anguillidae</taxon>
        <taxon>Anguilla</taxon>
    </lineage>
</organism>
<evidence type="ECO:0000256" key="1">
    <source>
        <dbReference type="SAM" id="SignalP"/>
    </source>
</evidence>
<dbReference type="EMBL" id="GBXM01082345">
    <property type="protein sequence ID" value="JAH26232.1"/>
    <property type="molecule type" value="Transcribed_RNA"/>
</dbReference>
<feature type="signal peptide" evidence="1">
    <location>
        <begin position="1"/>
        <end position="20"/>
    </location>
</feature>
<reference evidence="2" key="1">
    <citation type="submission" date="2014-11" db="EMBL/GenBank/DDBJ databases">
        <authorList>
            <person name="Amaro Gonzalez C."/>
        </authorList>
    </citation>
    <scope>NUCLEOTIDE SEQUENCE</scope>
</reference>
<protein>
    <submittedName>
        <fullName evidence="2">Uncharacterized protein</fullName>
    </submittedName>
</protein>
<reference evidence="2" key="2">
    <citation type="journal article" date="2015" name="Fish Shellfish Immunol.">
        <title>Early steps in the European eel (Anguilla anguilla)-Vibrio vulnificus interaction in the gills: Role of the RtxA13 toxin.</title>
        <authorList>
            <person name="Callol A."/>
            <person name="Pajuelo D."/>
            <person name="Ebbesson L."/>
            <person name="Teles M."/>
            <person name="MacKenzie S."/>
            <person name="Amaro C."/>
        </authorList>
    </citation>
    <scope>NUCLEOTIDE SEQUENCE</scope>
</reference>